<keyword evidence="5" id="KW-0479">Metal-binding</keyword>
<dbReference type="InterPro" id="IPR037171">
    <property type="entry name" value="NagB/RpiA_transferase-like"/>
</dbReference>
<dbReference type="InterPro" id="IPR002698">
    <property type="entry name" value="FTHF_cligase"/>
</dbReference>
<evidence type="ECO:0000256" key="4">
    <source>
        <dbReference type="PIRSR" id="PIRSR006806-1"/>
    </source>
</evidence>
<dbReference type="EC" id="6.3.3.2" evidence="5"/>
<keyword evidence="2 4" id="KW-0547">Nucleotide-binding</keyword>
<name>G8PDN2_PEDCP</name>
<dbReference type="NCBIfam" id="TIGR02727">
    <property type="entry name" value="MTHFS_bact"/>
    <property type="match status" value="1"/>
</dbReference>
<keyword evidence="7" id="KW-1185">Reference proteome</keyword>
<comment type="similarity">
    <text evidence="1 5">Belongs to the 5-formyltetrahydrofolate cyclo-ligase family.</text>
</comment>
<dbReference type="PANTHER" id="PTHR23407:SF1">
    <property type="entry name" value="5-FORMYLTETRAHYDROFOLATE CYCLO-LIGASE"/>
    <property type="match status" value="1"/>
</dbReference>
<organism evidence="6 7">
    <name type="scientific">Pediococcus claussenii (strain ATCC BAA-344 / DSM 14800 / JCM 18046 / KCTC 3811 / LMG 21948 / P06)</name>
    <dbReference type="NCBI Taxonomy" id="701521"/>
    <lineage>
        <taxon>Bacteria</taxon>
        <taxon>Bacillati</taxon>
        <taxon>Bacillota</taxon>
        <taxon>Bacilli</taxon>
        <taxon>Lactobacillales</taxon>
        <taxon>Lactobacillaceae</taxon>
        <taxon>Pediococcus</taxon>
    </lineage>
</organism>
<dbReference type="PIRSF" id="PIRSF006806">
    <property type="entry name" value="FTHF_cligase"/>
    <property type="match status" value="1"/>
</dbReference>
<evidence type="ECO:0000313" key="6">
    <source>
        <dbReference type="EMBL" id="AEV95367.1"/>
    </source>
</evidence>
<comment type="cofactor">
    <cofactor evidence="5">
        <name>Mg(2+)</name>
        <dbReference type="ChEBI" id="CHEBI:18420"/>
    </cofactor>
</comment>
<dbReference type="GO" id="GO:0005524">
    <property type="term" value="F:ATP binding"/>
    <property type="evidence" value="ECO:0007669"/>
    <property type="project" value="UniProtKB-KW"/>
</dbReference>
<accession>G8PDN2</accession>
<evidence type="ECO:0000256" key="3">
    <source>
        <dbReference type="ARBA" id="ARBA00022840"/>
    </source>
</evidence>
<evidence type="ECO:0000256" key="5">
    <source>
        <dbReference type="RuleBase" id="RU361279"/>
    </source>
</evidence>
<dbReference type="Proteomes" id="UP000005444">
    <property type="component" value="Chromosome"/>
</dbReference>
<dbReference type="GO" id="GO:0035999">
    <property type="term" value="P:tetrahydrofolate interconversion"/>
    <property type="evidence" value="ECO:0007669"/>
    <property type="project" value="TreeGrafter"/>
</dbReference>
<feature type="binding site" evidence="4">
    <location>
        <position position="57"/>
    </location>
    <ligand>
        <name>substrate</name>
    </ligand>
</feature>
<feature type="binding site" evidence="4">
    <location>
        <position position="52"/>
    </location>
    <ligand>
        <name>substrate</name>
    </ligand>
</feature>
<dbReference type="PANTHER" id="PTHR23407">
    <property type="entry name" value="ATPASE INHIBITOR/5-FORMYLTETRAHYDROFOLATE CYCLO-LIGASE"/>
    <property type="match status" value="1"/>
</dbReference>
<dbReference type="AlphaFoldDB" id="G8PDN2"/>
<dbReference type="SUPFAM" id="SSF100950">
    <property type="entry name" value="NagB/RpiA/CoA transferase-like"/>
    <property type="match status" value="1"/>
</dbReference>
<dbReference type="KEGG" id="pce:PECL_1104"/>
<feature type="binding site" evidence="4">
    <location>
        <begin position="136"/>
        <end position="144"/>
    </location>
    <ligand>
        <name>ATP</name>
        <dbReference type="ChEBI" id="CHEBI:30616"/>
    </ligand>
</feature>
<evidence type="ECO:0000313" key="7">
    <source>
        <dbReference type="Proteomes" id="UP000005444"/>
    </source>
</evidence>
<evidence type="ECO:0000256" key="2">
    <source>
        <dbReference type="ARBA" id="ARBA00022741"/>
    </source>
</evidence>
<reference evidence="6 7" key="1">
    <citation type="journal article" date="2012" name="J. Bacteriol.">
        <title>Complete Genome Sequence of the Beer Spoilage Organism Pediococcus claussenii ATCC BAA-344T.</title>
        <authorList>
            <person name="Pittet V."/>
            <person name="Abegunde T."/>
            <person name="Marfleet T."/>
            <person name="Haakensen M."/>
            <person name="Morrow K."/>
            <person name="Jayaprakash T."/>
            <person name="Schroeder K."/>
            <person name="Trost B."/>
            <person name="Byrns S."/>
            <person name="Bergsveinson J."/>
            <person name="Kusalik A."/>
            <person name="Ziola B."/>
        </authorList>
    </citation>
    <scope>NUCLEOTIDE SEQUENCE [LARGE SCALE GENOMIC DNA]</scope>
    <source>
        <strain evidence="6 7">ATCC BAA-344</strain>
    </source>
</reference>
<dbReference type="GO" id="GO:0046872">
    <property type="term" value="F:metal ion binding"/>
    <property type="evidence" value="ECO:0007669"/>
    <property type="project" value="UniProtKB-KW"/>
</dbReference>
<dbReference type="HOGENOM" id="CLU_066245_2_2_9"/>
<proteinExistence type="inferred from homology"/>
<dbReference type="PATRIC" id="fig|701521.8.peg.1046"/>
<dbReference type="EMBL" id="CP003137">
    <property type="protein sequence ID" value="AEV95367.1"/>
    <property type="molecule type" value="Genomic_DNA"/>
</dbReference>
<dbReference type="Gene3D" id="3.40.50.10420">
    <property type="entry name" value="NagB/RpiA/CoA transferase-like"/>
    <property type="match status" value="1"/>
</dbReference>
<keyword evidence="5" id="KW-0460">Magnesium</keyword>
<keyword evidence="3 4" id="KW-0067">ATP-binding</keyword>
<protein>
    <recommendedName>
        <fullName evidence="5">5-formyltetrahydrofolate cyclo-ligase</fullName>
        <ecNumber evidence="5">6.3.3.2</ecNumber>
    </recommendedName>
</protein>
<dbReference type="GO" id="GO:0009396">
    <property type="term" value="P:folic acid-containing compound biosynthetic process"/>
    <property type="evidence" value="ECO:0007669"/>
    <property type="project" value="TreeGrafter"/>
</dbReference>
<dbReference type="STRING" id="701521.PECL_1104"/>
<comment type="catalytic activity">
    <reaction evidence="5">
        <text>(6S)-5-formyl-5,6,7,8-tetrahydrofolate + ATP = (6R)-5,10-methenyltetrahydrofolate + ADP + phosphate</text>
        <dbReference type="Rhea" id="RHEA:10488"/>
        <dbReference type="ChEBI" id="CHEBI:30616"/>
        <dbReference type="ChEBI" id="CHEBI:43474"/>
        <dbReference type="ChEBI" id="CHEBI:57455"/>
        <dbReference type="ChEBI" id="CHEBI:57457"/>
        <dbReference type="ChEBI" id="CHEBI:456216"/>
        <dbReference type="EC" id="6.3.3.2"/>
    </reaction>
</comment>
<feature type="binding site" evidence="4">
    <location>
        <begin position="6"/>
        <end position="10"/>
    </location>
    <ligand>
        <name>ATP</name>
        <dbReference type="ChEBI" id="CHEBI:30616"/>
    </ligand>
</feature>
<evidence type="ECO:0000256" key="1">
    <source>
        <dbReference type="ARBA" id="ARBA00010638"/>
    </source>
</evidence>
<dbReference type="GO" id="GO:0030272">
    <property type="term" value="F:5-formyltetrahydrofolate cyclo-ligase activity"/>
    <property type="evidence" value="ECO:0007669"/>
    <property type="project" value="UniProtKB-EC"/>
</dbReference>
<gene>
    <name evidence="6" type="ordered locus">PECL_1104</name>
</gene>
<sequence>MGLLSKRDFRQRQIRALEKINQTVKQKEEKIISKYLFNSNEWVQSKVVGITLSQVHEFSTDALIQEAKKINKTIVIPRTYNDDERTMEFVRLDADTILEPKVFGILEPTNGIVYESDQIDLMLVPGVAFESRDGFRVGFGAGYYDRYLANFKGITMALAFEEQLFKLPEWKVNDFDVPIKIICSTGGLQYATD</sequence>
<dbReference type="Pfam" id="PF01812">
    <property type="entry name" value="5-FTHF_cyc-lig"/>
    <property type="match status" value="1"/>
</dbReference>
<dbReference type="InterPro" id="IPR024185">
    <property type="entry name" value="FTHF_cligase-like_sf"/>
</dbReference>
<dbReference type="eggNOG" id="COG0212">
    <property type="taxonomic scope" value="Bacteria"/>
</dbReference>